<keyword evidence="7 11" id="KW-1133">Transmembrane helix</keyword>
<keyword evidence="5 10" id="KW-0378">Hydrolase</keyword>
<evidence type="ECO:0000259" key="12">
    <source>
        <dbReference type="Pfam" id="PF01435"/>
    </source>
</evidence>
<evidence type="ECO:0000256" key="5">
    <source>
        <dbReference type="ARBA" id="ARBA00022801"/>
    </source>
</evidence>
<dbReference type="GO" id="GO:0046872">
    <property type="term" value="F:metal ion binding"/>
    <property type="evidence" value="ECO:0007669"/>
    <property type="project" value="UniProtKB-KW"/>
</dbReference>
<dbReference type="Gene3D" id="3.30.2010.10">
    <property type="entry name" value="Metalloproteases ('zincins'), catalytic domain"/>
    <property type="match status" value="1"/>
</dbReference>
<keyword evidence="8 10" id="KW-0482">Metalloprotease</keyword>
<keyword evidence="9 11" id="KW-0472">Membrane</keyword>
<evidence type="ECO:0000256" key="1">
    <source>
        <dbReference type="ARBA" id="ARBA00022475"/>
    </source>
</evidence>
<keyword evidence="2 10" id="KW-0645">Protease</keyword>
<organism evidence="13">
    <name type="scientific">Halomonas campaniensis</name>
    <dbReference type="NCBI Taxonomy" id="213554"/>
    <lineage>
        <taxon>Bacteria</taxon>
        <taxon>Pseudomonadati</taxon>
        <taxon>Pseudomonadota</taxon>
        <taxon>Gammaproteobacteria</taxon>
        <taxon>Oceanospirillales</taxon>
        <taxon>Halomonadaceae</taxon>
        <taxon>Halomonas</taxon>
    </lineage>
</organism>
<evidence type="ECO:0000313" key="13">
    <source>
        <dbReference type="EMBL" id="HCA00787.1"/>
    </source>
</evidence>
<dbReference type="GO" id="GO:0006508">
    <property type="term" value="P:proteolysis"/>
    <property type="evidence" value="ECO:0007669"/>
    <property type="project" value="UniProtKB-KW"/>
</dbReference>
<accession>A0A3D0KB62</accession>
<dbReference type="AlphaFoldDB" id="A0A3D0KB62"/>
<comment type="cofactor">
    <cofactor evidence="10">
        <name>Zn(2+)</name>
        <dbReference type="ChEBI" id="CHEBI:29105"/>
    </cofactor>
    <text evidence="10">Binds 1 zinc ion per subunit.</text>
</comment>
<evidence type="ECO:0000256" key="4">
    <source>
        <dbReference type="ARBA" id="ARBA00022723"/>
    </source>
</evidence>
<comment type="caution">
    <text evidence="13">The sequence shown here is derived from an EMBL/GenBank/DDBJ whole genome shotgun (WGS) entry which is preliminary data.</text>
</comment>
<dbReference type="EMBL" id="DOTR01000008">
    <property type="protein sequence ID" value="HCA00787.1"/>
    <property type="molecule type" value="Genomic_DNA"/>
</dbReference>
<evidence type="ECO:0000256" key="8">
    <source>
        <dbReference type="ARBA" id="ARBA00023049"/>
    </source>
</evidence>
<dbReference type="PANTHER" id="PTHR43221">
    <property type="entry name" value="PROTEASE HTPX"/>
    <property type="match status" value="1"/>
</dbReference>
<dbReference type="GO" id="GO:0004222">
    <property type="term" value="F:metalloendopeptidase activity"/>
    <property type="evidence" value="ECO:0007669"/>
    <property type="project" value="InterPro"/>
</dbReference>
<dbReference type="InterPro" id="IPR001915">
    <property type="entry name" value="Peptidase_M48"/>
</dbReference>
<evidence type="ECO:0000256" key="3">
    <source>
        <dbReference type="ARBA" id="ARBA00022692"/>
    </source>
</evidence>
<protein>
    <recommendedName>
        <fullName evidence="12">Peptidase M48 domain-containing protein</fullName>
    </recommendedName>
</protein>
<name>A0A3D0KB62_9GAMM</name>
<feature type="transmembrane region" description="Helical" evidence="11">
    <location>
        <begin position="46"/>
        <end position="64"/>
    </location>
</feature>
<keyword evidence="3 11" id="KW-0812">Transmembrane</keyword>
<dbReference type="InterPro" id="IPR050083">
    <property type="entry name" value="HtpX_protease"/>
</dbReference>
<evidence type="ECO:0000256" key="11">
    <source>
        <dbReference type="SAM" id="Phobius"/>
    </source>
</evidence>
<reference evidence="13" key="1">
    <citation type="journal article" date="2018" name="Nat. Biotechnol.">
        <title>A standardized bacterial taxonomy based on genome phylogeny substantially revises the tree of life.</title>
        <authorList>
            <person name="Parks D.H."/>
            <person name="Chuvochina M."/>
            <person name="Waite D.W."/>
            <person name="Rinke C."/>
            <person name="Skarshewski A."/>
            <person name="Chaumeil P.A."/>
            <person name="Hugenholtz P."/>
        </authorList>
    </citation>
    <scope>NUCLEOTIDE SEQUENCE [LARGE SCALE GENOMIC DNA]</scope>
    <source>
        <strain evidence="13">UBA11284</strain>
    </source>
</reference>
<gene>
    <name evidence="13" type="ORF">DEO68_01080</name>
</gene>
<evidence type="ECO:0000256" key="2">
    <source>
        <dbReference type="ARBA" id="ARBA00022670"/>
    </source>
</evidence>
<keyword evidence="6 10" id="KW-0862">Zinc</keyword>
<dbReference type="Pfam" id="PF01435">
    <property type="entry name" value="Peptidase_M48"/>
    <property type="match status" value="1"/>
</dbReference>
<evidence type="ECO:0000256" key="6">
    <source>
        <dbReference type="ARBA" id="ARBA00022833"/>
    </source>
</evidence>
<proteinExistence type="inferred from homology"/>
<evidence type="ECO:0000256" key="7">
    <source>
        <dbReference type="ARBA" id="ARBA00022989"/>
    </source>
</evidence>
<keyword evidence="1" id="KW-1003">Cell membrane</keyword>
<evidence type="ECO:0000256" key="9">
    <source>
        <dbReference type="ARBA" id="ARBA00023136"/>
    </source>
</evidence>
<feature type="transmembrane region" description="Helical" evidence="11">
    <location>
        <begin position="16"/>
        <end position="39"/>
    </location>
</feature>
<evidence type="ECO:0000256" key="10">
    <source>
        <dbReference type="RuleBase" id="RU003983"/>
    </source>
</evidence>
<feature type="transmembrane region" description="Helical" evidence="11">
    <location>
        <begin position="84"/>
        <end position="104"/>
    </location>
</feature>
<sequence>MTSFCKCSYLRSLQGIANFLCAFLHNTAFLAGFILLSIFSAFLPLIILWAVYSVFAHISSWLFAAGVRPAWPEIDWVPLSQNTLIHLALVIAWGLLCLLVWNGAKQAMRHRKRQLQRLAKGRLVKVSADHPIALYTQRLCKQHRIRCPHLWAAENAYVVAFVVAPPIRKSHLVLSAGVLQLPSDILRWVIAHEVGHLVHGDARHVFAWQRFLDSVLAWQRLRLKVVKWLVRLCYWIPLVGHPLCRLLVGFERLFQNLDKAGRQLGGAAYEALTLWASRRSEFRADAFAASQEGAEPGIALFRSLAAASTFEPLQRPICLRTHPTHHERVKALKRFNLKPHNLN</sequence>
<comment type="similarity">
    <text evidence="10">Belongs to the peptidase M48 family.</text>
</comment>
<feature type="domain" description="Peptidase M48" evidence="12">
    <location>
        <begin position="156"/>
        <end position="334"/>
    </location>
</feature>
<keyword evidence="4" id="KW-0479">Metal-binding</keyword>
<dbReference type="PANTHER" id="PTHR43221:SF2">
    <property type="entry name" value="PROTEASE HTPX HOMOLOG"/>
    <property type="match status" value="1"/>
</dbReference>